<evidence type="ECO:0000259" key="6">
    <source>
        <dbReference type="Pfam" id="PF04542"/>
    </source>
</evidence>
<dbReference type="Pfam" id="PF04542">
    <property type="entry name" value="Sigma70_r2"/>
    <property type="match status" value="1"/>
</dbReference>
<evidence type="ECO:0000313" key="9">
    <source>
        <dbReference type="EMBL" id="MBW9110331.1"/>
    </source>
</evidence>
<dbReference type="InterPro" id="IPR046531">
    <property type="entry name" value="DUF6596"/>
</dbReference>
<feature type="domain" description="RNA polymerase sigma factor 70 region 4 type 2" evidence="7">
    <location>
        <begin position="112"/>
        <end position="162"/>
    </location>
</feature>
<dbReference type="Pfam" id="PF08281">
    <property type="entry name" value="Sigma70_r4_2"/>
    <property type="match status" value="1"/>
</dbReference>
<evidence type="ECO:0000256" key="2">
    <source>
        <dbReference type="ARBA" id="ARBA00023015"/>
    </source>
</evidence>
<evidence type="ECO:0000313" key="10">
    <source>
        <dbReference type="Proteomes" id="UP000777440"/>
    </source>
</evidence>
<dbReference type="EMBL" id="JAEUAX010000005">
    <property type="protein sequence ID" value="MBW9110331.1"/>
    <property type="molecule type" value="Genomic_DNA"/>
</dbReference>
<dbReference type="InterPro" id="IPR011990">
    <property type="entry name" value="TPR-like_helical_dom_sf"/>
</dbReference>
<dbReference type="Gene3D" id="1.25.40.10">
    <property type="entry name" value="Tetratricopeptide repeat domain"/>
    <property type="match status" value="1"/>
</dbReference>
<sequence>MIASPADQAIVRAHHEEWARVVAGLTRRFGDLDLAEDAAAEAFVAAVERWPRDGVPPNPGAWLTTTAARKAIDRLRRESHREHKHQAAHMLSDDTPPEPTGPVEDDRLRLVFTCCHPALAMEARVALTLRMLGGLTVAEIAHAFLVPPATMAQRITRAKAKIKAAHIPFRAPSATDIRERLAGVLAVIYLIFNEGYLATAGEASLRVDLTEEAIRLGRLLRSLFPDEGEVTGLLALMLLADARRAARFTRSGELVTLDEQDRGAWSRDLIIEGHALVRERIAAVAAGAKPPGRYQLLAAINAVHTDASSSGDTDWSQIVALYDRLIEIEPSPIVRLNRAIAVAELHGPDKALAEIDELSETLDSYHAYHAARADLLRRVGRSEDSRTAYDRALRLAGNPGERAYLDRRRRQLVW</sequence>
<dbReference type="RefSeq" id="WP_220339662.1">
    <property type="nucleotide sequence ID" value="NZ_JAEUAX010000005.1"/>
</dbReference>
<dbReference type="Proteomes" id="UP000777440">
    <property type="component" value="Unassembled WGS sequence"/>
</dbReference>
<dbReference type="SUPFAM" id="SSF88659">
    <property type="entry name" value="Sigma3 and sigma4 domains of RNA polymerase sigma factors"/>
    <property type="match status" value="1"/>
</dbReference>
<dbReference type="NCBIfam" id="TIGR02937">
    <property type="entry name" value="sigma70-ECF"/>
    <property type="match status" value="1"/>
</dbReference>
<feature type="domain" description="DUF6596" evidence="8">
    <location>
        <begin position="180"/>
        <end position="279"/>
    </location>
</feature>
<protein>
    <submittedName>
        <fullName evidence="9">Sigma-70 family RNA polymerase sigma factor</fullName>
    </submittedName>
</protein>
<proteinExistence type="inferred from homology"/>
<dbReference type="PANTHER" id="PTHR47756">
    <property type="entry name" value="BLL6612 PROTEIN-RELATED"/>
    <property type="match status" value="1"/>
</dbReference>
<evidence type="ECO:0000256" key="5">
    <source>
        <dbReference type="SAM" id="MobiDB-lite"/>
    </source>
</evidence>
<dbReference type="Gene3D" id="1.10.1740.10">
    <property type="match status" value="1"/>
</dbReference>
<evidence type="ECO:0000256" key="3">
    <source>
        <dbReference type="ARBA" id="ARBA00023082"/>
    </source>
</evidence>
<evidence type="ECO:0000256" key="4">
    <source>
        <dbReference type="ARBA" id="ARBA00023163"/>
    </source>
</evidence>
<dbReference type="SUPFAM" id="SSF48452">
    <property type="entry name" value="TPR-like"/>
    <property type="match status" value="1"/>
</dbReference>
<dbReference type="InterPro" id="IPR013249">
    <property type="entry name" value="RNA_pol_sigma70_r4_t2"/>
</dbReference>
<feature type="region of interest" description="Disordered" evidence="5">
    <location>
        <begin position="77"/>
        <end position="101"/>
    </location>
</feature>
<evidence type="ECO:0000256" key="1">
    <source>
        <dbReference type="ARBA" id="ARBA00010641"/>
    </source>
</evidence>
<name>A0ABS7HY71_9MICO</name>
<dbReference type="InterPro" id="IPR007627">
    <property type="entry name" value="RNA_pol_sigma70_r2"/>
</dbReference>
<dbReference type="Gene3D" id="1.10.10.10">
    <property type="entry name" value="Winged helix-like DNA-binding domain superfamily/Winged helix DNA-binding domain"/>
    <property type="match status" value="1"/>
</dbReference>
<keyword evidence="3" id="KW-0731">Sigma factor</keyword>
<feature type="domain" description="RNA polymerase sigma-70 region 2" evidence="6">
    <location>
        <begin position="20"/>
        <end position="79"/>
    </location>
</feature>
<reference evidence="9 10" key="1">
    <citation type="journal article" date="2021" name="MBio">
        <title>Poor Competitiveness of Bradyrhizobium in Pigeon Pea Root Colonization in Indian Soils.</title>
        <authorList>
            <person name="Chalasani D."/>
            <person name="Basu A."/>
            <person name="Pullabhotla S.V.S.R.N."/>
            <person name="Jorrin B."/>
            <person name="Neal A.L."/>
            <person name="Poole P.S."/>
            <person name="Podile A.R."/>
            <person name="Tkacz A."/>
        </authorList>
    </citation>
    <scope>NUCLEOTIDE SEQUENCE [LARGE SCALE GENOMIC DNA]</scope>
    <source>
        <strain evidence="9 10">HU12</strain>
    </source>
</reference>
<dbReference type="InterPro" id="IPR014284">
    <property type="entry name" value="RNA_pol_sigma-70_dom"/>
</dbReference>
<gene>
    <name evidence="9" type="ORF">JNB61_11155</name>
</gene>
<keyword evidence="4" id="KW-0804">Transcription</keyword>
<dbReference type="PANTHER" id="PTHR47756:SF2">
    <property type="entry name" value="BLL6612 PROTEIN"/>
    <property type="match status" value="1"/>
</dbReference>
<keyword evidence="2" id="KW-0805">Transcription regulation</keyword>
<dbReference type="InterPro" id="IPR036388">
    <property type="entry name" value="WH-like_DNA-bd_sf"/>
</dbReference>
<dbReference type="InterPro" id="IPR013325">
    <property type="entry name" value="RNA_pol_sigma_r2"/>
</dbReference>
<organism evidence="9 10">
    <name type="scientific">Microbacterium ureisolvens</name>
    <dbReference type="NCBI Taxonomy" id="2781186"/>
    <lineage>
        <taxon>Bacteria</taxon>
        <taxon>Bacillati</taxon>
        <taxon>Actinomycetota</taxon>
        <taxon>Actinomycetes</taxon>
        <taxon>Micrococcales</taxon>
        <taxon>Microbacteriaceae</taxon>
        <taxon>Microbacterium</taxon>
    </lineage>
</organism>
<accession>A0ABS7HY71</accession>
<keyword evidence="10" id="KW-1185">Reference proteome</keyword>
<evidence type="ECO:0000259" key="8">
    <source>
        <dbReference type="Pfam" id="PF20239"/>
    </source>
</evidence>
<dbReference type="SUPFAM" id="SSF88946">
    <property type="entry name" value="Sigma2 domain of RNA polymerase sigma factors"/>
    <property type="match status" value="1"/>
</dbReference>
<comment type="caution">
    <text evidence="9">The sequence shown here is derived from an EMBL/GenBank/DDBJ whole genome shotgun (WGS) entry which is preliminary data.</text>
</comment>
<dbReference type="InterPro" id="IPR013324">
    <property type="entry name" value="RNA_pol_sigma_r3/r4-like"/>
</dbReference>
<dbReference type="Pfam" id="PF20239">
    <property type="entry name" value="DUF6596"/>
    <property type="match status" value="1"/>
</dbReference>
<comment type="similarity">
    <text evidence="1">Belongs to the sigma-70 factor family. ECF subfamily.</text>
</comment>
<evidence type="ECO:0000259" key="7">
    <source>
        <dbReference type="Pfam" id="PF08281"/>
    </source>
</evidence>